<dbReference type="Gene3D" id="1.10.287.210">
    <property type="match status" value="1"/>
</dbReference>
<dbReference type="RefSeq" id="WP_087853892.1">
    <property type="nucleotide sequence ID" value="NZ_FYAJ01000004.1"/>
</dbReference>
<reference evidence="3" key="1">
    <citation type="submission" date="2017-06" db="EMBL/GenBank/DDBJ databases">
        <authorList>
            <person name="Rodrigo-Torres L."/>
            <person name="Arahal R.D."/>
            <person name="Lucena T."/>
        </authorList>
    </citation>
    <scope>NUCLEOTIDE SEQUENCE [LARGE SCALE GENOMIC DNA]</scope>
    <source>
        <strain evidence="3">CECT 9192</strain>
    </source>
</reference>
<dbReference type="SUPFAM" id="SSF160355">
    <property type="entry name" value="Bacterial polysaccharide co-polymerase-like"/>
    <property type="match status" value="1"/>
</dbReference>
<keyword evidence="3" id="KW-1185">Reference proteome</keyword>
<keyword evidence="1" id="KW-1133">Transmembrane helix</keyword>
<keyword evidence="1" id="KW-0812">Transmembrane</keyword>
<sequence>MSEAQNGFDKSNSLNNKDELSDCLLLLWSYKRIILLCVCVFISCALLYSTQKKPEWSILGNISVTTLNQSEHSYEISNVKLFEIYSGIYNSLENKVIFSNDNKGLDINPNNFSLNEKTHQASYKSNDKENINNILVGYNKFISNLALEKINSIIYKEISDDKDDVYYKYNKLLLEAKEKVVIEKNKTIYAIRIAQAAQIIKPLANISNDKDIFNVSLGVLGLKEKLNILNDKNILPIFEPKLLLLEKENIKLEKMLTSHEFYINSPYVIKVQKTQRLQEISTSYLVMIALVLGVILGSALIIVIDFIRNFKK</sequence>
<gene>
    <name evidence="2" type="ORF">PAND9192_02271</name>
</gene>
<evidence type="ECO:0000256" key="1">
    <source>
        <dbReference type="SAM" id="Phobius"/>
    </source>
</evidence>
<feature type="transmembrane region" description="Helical" evidence="1">
    <location>
        <begin position="33"/>
        <end position="50"/>
    </location>
</feature>
<organism evidence="2 3">
    <name type="scientific">Photobacterium andalusiense</name>
    <dbReference type="NCBI Taxonomy" id="2204296"/>
    <lineage>
        <taxon>Bacteria</taxon>
        <taxon>Pseudomonadati</taxon>
        <taxon>Pseudomonadota</taxon>
        <taxon>Gammaproteobacteria</taxon>
        <taxon>Vibrionales</taxon>
        <taxon>Vibrionaceae</taxon>
        <taxon>Photobacterium</taxon>
    </lineage>
</organism>
<evidence type="ECO:0008006" key="4">
    <source>
        <dbReference type="Google" id="ProtNLM"/>
    </source>
</evidence>
<name>A0A1Y6MHC9_9GAMM</name>
<feature type="transmembrane region" description="Helical" evidence="1">
    <location>
        <begin position="284"/>
        <end position="307"/>
    </location>
</feature>
<evidence type="ECO:0000313" key="3">
    <source>
        <dbReference type="Proteomes" id="UP000195719"/>
    </source>
</evidence>
<proteinExistence type="predicted"/>
<accession>A0A1Y6MHC9</accession>
<evidence type="ECO:0000313" key="2">
    <source>
        <dbReference type="EMBL" id="SMY35943.1"/>
    </source>
</evidence>
<dbReference type="EMBL" id="FYAJ01000004">
    <property type="protein sequence ID" value="SMY35943.1"/>
    <property type="molecule type" value="Genomic_DNA"/>
</dbReference>
<keyword evidence="1" id="KW-0472">Membrane</keyword>
<dbReference type="Proteomes" id="UP000195719">
    <property type="component" value="Unassembled WGS sequence"/>
</dbReference>
<protein>
    <recommendedName>
        <fullName evidence="4">Polysaccharide chain length determinant N-terminal domain-containing protein</fullName>
    </recommendedName>
</protein>
<dbReference type="AlphaFoldDB" id="A0A1Y6MHC9"/>